<reference evidence="2" key="1">
    <citation type="submission" date="2019-08" db="EMBL/GenBank/DDBJ databases">
        <title>The genome of the North American firefly Photinus pyralis.</title>
        <authorList>
            <consortium name="Photinus pyralis genome working group"/>
            <person name="Fallon T.R."/>
            <person name="Sander Lower S.E."/>
            <person name="Weng J.-K."/>
        </authorList>
    </citation>
    <scope>NUCLEOTIDE SEQUENCE</scope>
    <source>
        <strain evidence="2">TRF0915ILg1</strain>
        <tissue evidence="2">Whole body</tissue>
    </source>
</reference>
<dbReference type="EMBL" id="VTPC01084703">
    <property type="protein sequence ID" value="KAF2887192.1"/>
    <property type="molecule type" value="Genomic_DNA"/>
</dbReference>
<protein>
    <submittedName>
        <fullName evidence="2">Uncharacterized protein</fullName>
    </submittedName>
</protein>
<evidence type="ECO:0000313" key="2">
    <source>
        <dbReference type="EMBL" id="KAF2887192.1"/>
    </source>
</evidence>
<dbReference type="PANTHER" id="PTHR46601:SF1">
    <property type="entry name" value="ADF-H DOMAIN-CONTAINING PROTEIN"/>
    <property type="match status" value="1"/>
</dbReference>
<comment type="caution">
    <text evidence="2">The sequence shown here is derived from an EMBL/GenBank/DDBJ whole genome shotgun (WGS) entry which is preliminary data.</text>
</comment>
<proteinExistence type="predicted"/>
<evidence type="ECO:0000313" key="3">
    <source>
        <dbReference type="Proteomes" id="UP000801492"/>
    </source>
</evidence>
<dbReference type="PANTHER" id="PTHR46601">
    <property type="entry name" value="ULP_PROTEASE DOMAIN-CONTAINING PROTEIN"/>
    <property type="match status" value="1"/>
</dbReference>
<accession>A0A8K0CL16</accession>
<feature type="region of interest" description="Disordered" evidence="1">
    <location>
        <begin position="36"/>
        <end position="63"/>
    </location>
</feature>
<dbReference type="AlphaFoldDB" id="A0A8K0CL16"/>
<dbReference type="OrthoDB" id="6772600at2759"/>
<sequence>MQRHFDNLTSNIAKGENAQYVDTLTTDRCHIRIRLKQAPRNKDKAQNNNISTSAERKRQQNREKIKKLKNKKLVTQILEASTQPQSDNKDYGADIPELMVPTLSSSKTLSGRKRVKRDRSMPYRRLHKVEAANLELRDKIDFSENYVTKYSTEIQATHFGASKRQISFHTGLHYVRDKQTRLVKSKSCCTVSDNLNHQAHGVWAHLEHTLKELSAEYPNTDTNYNGNGHGKGPMDGVDGALKRKGDGLVLRDGDITSAFDFVYKLQGSAIKM</sequence>
<gene>
    <name evidence="2" type="ORF">ILUMI_18981</name>
</gene>
<organism evidence="2 3">
    <name type="scientific">Ignelater luminosus</name>
    <name type="common">Cucubano</name>
    <name type="synonym">Pyrophorus luminosus</name>
    <dbReference type="NCBI Taxonomy" id="2038154"/>
    <lineage>
        <taxon>Eukaryota</taxon>
        <taxon>Metazoa</taxon>
        <taxon>Ecdysozoa</taxon>
        <taxon>Arthropoda</taxon>
        <taxon>Hexapoda</taxon>
        <taxon>Insecta</taxon>
        <taxon>Pterygota</taxon>
        <taxon>Neoptera</taxon>
        <taxon>Endopterygota</taxon>
        <taxon>Coleoptera</taxon>
        <taxon>Polyphaga</taxon>
        <taxon>Elateriformia</taxon>
        <taxon>Elateroidea</taxon>
        <taxon>Elateridae</taxon>
        <taxon>Agrypninae</taxon>
        <taxon>Pyrophorini</taxon>
        <taxon>Ignelater</taxon>
    </lineage>
</organism>
<evidence type="ECO:0000256" key="1">
    <source>
        <dbReference type="SAM" id="MobiDB-lite"/>
    </source>
</evidence>
<name>A0A8K0CL16_IGNLU</name>
<feature type="compositionally biased region" description="Basic and acidic residues" evidence="1">
    <location>
        <begin position="54"/>
        <end position="63"/>
    </location>
</feature>
<dbReference type="Proteomes" id="UP000801492">
    <property type="component" value="Unassembled WGS sequence"/>
</dbReference>
<keyword evidence="3" id="KW-1185">Reference proteome</keyword>